<protein>
    <submittedName>
        <fullName evidence="1">Uncharacterized protein</fullName>
    </submittedName>
</protein>
<gene>
    <name evidence="1" type="ORF">VKT23_016947</name>
</gene>
<evidence type="ECO:0000313" key="2">
    <source>
        <dbReference type="Proteomes" id="UP001498398"/>
    </source>
</evidence>
<proteinExistence type="predicted"/>
<evidence type="ECO:0000313" key="1">
    <source>
        <dbReference type="EMBL" id="KAK7440599.1"/>
    </source>
</evidence>
<keyword evidence="2" id="KW-1185">Reference proteome</keyword>
<dbReference type="Proteomes" id="UP001498398">
    <property type="component" value="Unassembled WGS sequence"/>
</dbReference>
<accession>A0ABR1IXR1</accession>
<organism evidence="1 2">
    <name type="scientific">Marasmiellus scandens</name>
    <dbReference type="NCBI Taxonomy" id="2682957"/>
    <lineage>
        <taxon>Eukaryota</taxon>
        <taxon>Fungi</taxon>
        <taxon>Dikarya</taxon>
        <taxon>Basidiomycota</taxon>
        <taxon>Agaricomycotina</taxon>
        <taxon>Agaricomycetes</taxon>
        <taxon>Agaricomycetidae</taxon>
        <taxon>Agaricales</taxon>
        <taxon>Marasmiineae</taxon>
        <taxon>Omphalotaceae</taxon>
        <taxon>Marasmiellus</taxon>
    </lineage>
</organism>
<reference evidence="1 2" key="1">
    <citation type="submission" date="2024-01" db="EMBL/GenBank/DDBJ databases">
        <title>A draft genome for the cacao thread blight pathogen Marasmiellus scandens.</title>
        <authorList>
            <person name="Baruah I.K."/>
            <person name="Leung J."/>
            <person name="Bukari Y."/>
            <person name="Amoako-Attah I."/>
            <person name="Meinhardt L.W."/>
            <person name="Bailey B.A."/>
            <person name="Cohen S.P."/>
        </authorList>
    </citation>
    <scope>NUCLEOTIDE SEQUENCE [LARGE SCALE GENOMIC DNA]</scope>
    <source>
        <strain evidence="1 2">GH-19</strain>
    </source>
</reference>
<dbReference type="EMBL" id="JBANRG010000067">
    <property type="protein sequence ID" value="KAK7440599.1"/>
    <property type="molecule type" value="Genomic_DNA"/>
</dbReference>
<name>A0ABR1IXR1_9AGAR</name>
<comment type="caution">
    <text evidence="1">The sequence shown here is derived from an EMBL/GenBank/DDBJ whole genome shotgun (WGS) entry which is preliminary data.</text>
</comment>
<sequence>MAEPMEIDPPPPSPVVNILYSKAHAGLLAICTQPIPREEILEYMLDANDASAESDVIQDLSRFDDPSSEDNELDIDTSRMNEDNVRIMVEKIRKFSTGVSEKTLTEYSRLIVHCENFIQEQNLLPPGTPFFRDSPHVNSPEMLSCWIMDECDNLNMDGSPKAASKRRNGWSKAQKMRAAAAYAFGRLHGRGKNPWQVLPGGQTLGNPSSSDAVQSYMVSLRKRKAEAGEKATILKQNIQDVLVYLFRKNKEEQYLKPPTTSSARDHASEWKGDGYYGRLLLCLAYAIAFLCLLRVDELLNIQTQDIRLAKDRKTGRLMVIIALYFRKTDKDGGS</sequence>